<organism evidence="1 2">
    <name type="scientific">Zemynaea arenosa</name>
    <dbReference type="NCBI Taxonomy" id="2561931"/>
    <lineage>
        <taxon>Bacteria</taxon>
        <taxon>Pseudomonadati</taxon>
        <taxon>Pseudomonadota</taxon>
        <taxon>Betaproteobacteria</taxon>
        <taxon>Burkholderiales</taxon>
        <taxon>Oxalobacteraceae</taxon>
        <taxon>Telluria group</taxon>
        <taxon>Zemynaea</taxon>
    </lineage>
</organism>
<name>A0A4Y9SR68_9BURK</name>
<dbReference type="SUPFAM" id="SSF88713">
    <property type="entry name" value="Glycoside hydrolase/deacetylase"/>
    <property type="match status" value="1"/>
</dbReference>
<proteinExistence type="predicted"/>
<dbReference type="OrthoDB" id="9793440at2"/>
<dbReference type="Gene3D" id="3.20.20.370">
    <property type="entry name" value="Glycoside hydrolase/deacetylase"/>
    <property type="match status" value="1"/>
</dbReference>
<keyword evidence="2" id="KW-1185">Reference proteome</keyword>
<evidence type="ECO:0000313" key="1">
    <source>
        <dbReference type="EMBL" id="TFW27967.1"/>
    </source>
</evidence>
<dbReference type="Pfam" id="PF10096">
    <property type="entry name" value="DUF2334"/>
    <property type="match status" value="1"/>
</dbReference>
<evidence type="ECO:0000313" key="2">
    <source>
        <dbReference type="Proteomes" id="UP000298438"/>
    </source>
</evidence>
<protein>
    <submittedName>
        <fullName evidence="1">DUF2334 domain-containing protein</fullName>
    </submittedName>
</protein>
<dbReference type="CDD" id="cd11374">
    <property type="entry name" value="CE4_u10"/>
    <property type="match status" value="1"/>
</dbReference>
<accession>A0A4Y9SR68</accession>
<dbReference type="Proteomes" id="UP000298438">
    <property type="component" value="Unassembled WGS sequence"/>
</dbReference>
<dbReference type="AlphaFoldDB" id="A0A4Y9SR68"/>
<comment type="caution">
    <text evidence="1">The sequence shown here is derived from an EMBL/GenBank/DDBJ whole genome shotgun (WGS) entry which is preliminary data.</text>
</comment>
<dbReference type="InterPro" id="IPR011330">
    <property type="entry name" value="Glyco_hydro/deAcase_b/a-brl"/>
</dbReference>
<dbReference type="InterPro" id="IPR018763">
    <property type="entry name" value="DUF2334"/>
</dbReference>
<reference evidence="1 2" key="1">
    <citation type="submission" date="2019-03" db="EMBL/GenBank/DDBJ databases">
        <title>Draft Genome Sequence of Massilia arenosa sp. nov., a Novel Massilia Species Isolated from a Sandy-loam Maize Soil.</title>
        <authorList>
            <person name="Raths R."/>
            <person name="Peta V."/>
            <person name="Bucking H."/>
        </authorList>
    </citation>
    <scope>NUCLEOTIDE SEQUENCE [LARGE SCALE GENOMIC DNA]</scope>
    <source>
        <strain evidence="1 2">MC02</strain>
    </source>
</reference>
<dbReference type="GO" id="GO:0005975">
    <property type="term" value="P:carbohydrate metabolic process"/>
    <property type="evidence" value="ECO:0007669"/>
    <property type="project" value="InterPro"/>
</dbReference>
<gene>
    <name evidence="1" type="ORF">E4L96_03085</name>
</gene>
<sequence>MWQTENGTRALCVSIHDVAPATWPLCLKLADAIRDVAPIPVTWLVVPQFHGDTQRSLGVEAQLDYFLAEGHELALHGYQHQDNRPTSGGLRARFLRRVYTQSEGEFSALDEAEARRLLALGSEWFLRRGWPAGGFVAPAWLLSQPAWRVLKQSRFSYTTTFSRFHSLPTGESVYSPSLVYTARNRTGRFFSPPAASLLAGMLSNAPLVRLSLHPRDALYPRLIRHAQGLIERLLETREPMTKLAFRREYFSPSLTALPRHTRPTAGHRGETA</sequence>
<dbReference type="RefSeq" id="WP_135205766.1">
    <property type="nucleotide sequence ID" value="NZ_SPVF01000044.1"/>
</dbReference>
<dbReference type="EMBL" id="SPVF01000044">
    <property type="protein sequence ID" value="TFW27967.1"/>
    <property type="molecule type" value="Genomic_DNA"/>
</dbReference>